<dbReference type="AlphaFoldDB" id="A0A2T0AU59"/>
<dbReference type="Pfam" id="PF08867">
    <property type="entry name" value="FRG"/>
    <property type="match status" value="1"/>
</dbReference>
<dbReference type="EMBL" id="PVXN01000021">
    <property type="protein sequence ID" value="PRR74046.1"/>
    <property type="molecule type" value="Genomic_DNA"/>
</dbReference>
<accession>A0A2T0AU59</accession>
<dbReference type="Proteomes" id="UP000239614">
    <property type="component" value="Unassembled WGS sequence"/>
</dbReference>
<dbReference type="OrthoDB" id="9816036at2"/>
<organism evidence="2 3">
    <name type="scientific">Clostridium thermopalmarium DSM 5974</name>
    <dbReference type="NCBI Taxonomy" id="1121340"/>
    <lineage>
        <taxon>Bacteria</taxon>
        <taxon>Bacillati</taxon>
        <taxon>Bacillota</taxon>
        <taxon>Clostridia</taxon>
        <taxon>Eubacteriales</taxon>
        <taxon>Clostridiaceae</taxon>
        <taxon>Clostridium</taxon>
    </lineage>
</organism>
<reference evidence="2 3" key="1">
    <citation type="submission" date="2018-03" db="EMBL/GenBank/DDBJ databases">
        <title>Genome sequence of Clostridium thermopalmarium DSM 5974.</title>
        <authorList>
            <person name="Poehlein A."/>
            <person name="Daniel R."/>
        </authorList>
    </citation>
    <scope>NUCLEOTIDE SEQUENCE [LARGE SCALE GENOMIC DNA]</scope>
    <source>
        <strain evidence="2 3">DSM 5974</strain>
    </source>
</reference>
<dbReference type="InterPro" id="IPR014966">
    <property type="entry name" value="FRG-dom"/>
</dbReference>
<dbReference type="SMART" id="SM00901">
    <property type="entry name" value="FRG"/>
    <property type="match status" value="1"/>
</dbReference>
<evidence type="ECO:0000313" key="2">
    <source>
        <dbReference type="EMBL" id="PRR74046.1"/>
    </source>
</evidence>
<dbReference type="RefSeq" id="WP_052514477.1">
    <property type="nucleotide sequence ID" value="NZ_PVXN01000021.1"/>
</dbReference>
<proteinExistence type="predicted"/>
<protein>
    <submittedName>
        <fullName evidence="2">FRG domain protein</fullName>
    </submittedName>
</protein>
<name>A0A2T0AU59_9CLOT</name>
<gene>
    <name evidence="2" type="ORF">CPAL_09840</name>
</gene>
<comment type="caution">
    <text evidence="2">The sequence shown here is derived from an EMBL/GenBank/DDBJ whole genome shotgun (WGS) entry which is preliminary data.</text>
</comment>
<sequence length="661" mass="76899">MEQANTVEDYLKKLSRYDIYNNVFYRGQSEKYKNITSSVSRDVGYTMNESSIYTEAIKMRTMEFDGLTSPIECLSKMQHYGIPTRLVDLTIDPLIALFFAVQKVDCKSHGNVYVFVQPEHSLNDKRVKLLSHLATLKSLKIDVIKSSYIERYSENITEDEILEFASKGAFIKHSVELQKSNERLFCQKGTFAICGNEIIGREIKKTVLPLNSIEPTMVIRIPFEHKQAVKKELDEKYNINETTIYPELPSVADYLKEKYKKVDFDLEGTYSILEVKDMSNSGARRCSIVAVLNKVLRIEEIKNIGIQIIDQYKSANDVVWVYIAKNGDDYIMRNWMIRGQWIRESLDPRCKPHLIGDMDELGYIWRFEKSYSTLADYYDEYSFTDDKILYTQNMKTFEKFEPHYKFMLNAFESGNMKDLEEYAIDNAGDITKLFLKFGDYGHSRNNEFDKYLNSFQEVALHLDNIVLWVKKEELNSHTKRYLISNCFRDAKLHFNRIKEQAMYWKKTINLSEDEYNKIDPEKIKRQEYQYKQTIPLNPDGLDVTFNLDISQNIDNTLNIRGTTNLFDKASLMISLRNSKGLLLAQNKSLVENGIFDFGKLGKKGIGFDKGKYKVDITLAIPSVQNEEFLLKAGLEYENLKGKYVDRTGIGPTISYTEEFEI</sequence>
<keyword evidence="3" id="KW-1185">Reference proteome</keyword>
<evidence type="ECO:0000259" key="1">
    <source>
        <dbReference type="SMART" id="SM00901"/>
    </source>
</evidence>
<feature type="domain" description="FRG" evidence="1">
    <location>
        <begin position="19"/>
        <end position="115"/>
    </location>
</feature>
<evidence type="ECO:0000313" key="3">
    <source>
        <dbReference type="Proteomes" id="UP000239614"/>
    </source>
</evidence>